<evidence type="ECO:0000256" key="1">
    <source>
        <dbReference type="SAM" id="MobiDB-lite"/>
    </source>
</evidence>
<accession>A0A0A8ZWR2</accession>
<protein>
    <submittedName>
        <fullName evidence="2">Uncharacterized protein</fullName>
    </submittedName>
</protein>
<proteinExistence type="predicted"/>
<dbReference type="EMBL" id="GBRH01254619">
    <property type="protein sequence ID" value="JAD43276.1"/>
    <property type="molecule type" value="Transcribed_RNA"/>
</dbReference>
<feature type="compositionally biased region" description="Polar residues" evidence="1">
    <location>
        <begin position="61"/>
        <end position="81"/>
    </location>
</feature>
<dbReference type="AlphaFoldDB" id="A0A0A8ZWR2"/>
<reference evidence="2" key="1">
    <citation type="submission" date="2014-09" db="EMBL/GenBank/DDBJ databases">
        <authorList>
            <person name="Magalhaes I.L.F."/>
            <person name="Oliveira U."/>
            <person name="Santos F.R."/>
            <person name="Vidigal T.H.D.A."/>
            <person name="Brescovit A.D."/>
            <person name="Santos A.J."/>
        </authorList>
    </citation>
    <scope>NUCLEOTIDE SEQUENCE</scope>
    <source>
        <tissue evidence="2">Shoot tissue taken approximately 20 cm above the soil surface</tissue>
    </source>
</reference>
<feature type="compositionally biased region" description="Pro residues" evidence="1">
    <location>
        <begin position="1"/>
        <end position="28"/>
    </location>
</feature>
<feature type="region of interest" description="Disordered" evidence="1">
    <location>
        <begin position="1"/>
        <end position="81"/>
    </location>
</feature>
<organism evidence="2">
    <name type="scientific">Arundo donax</name>
    <name type="common">Giant reed</name>
    <name type="synonym">Donax arundinaceus</name>
    <dbReference type="NCBI Taxonomy" id="35708"/>
    <lineage>
        <taxon>Eukaryota</taxon>
        <taxon>Viridiplantae</taxon>
        <taxon>Streptophyta</taxon>
        <taxon>Embryophyta</taxon>
        <taxon>Tracheophyta</taxon>
        <taxon>Spermatophyta</taxon>
        <taxon>Magnoliopsida</taxon>
        <taxon>Liliopsida</taxon>
        <taxon>Poales</taxon>
        <taxon>Poaceae</taxon>
        <taxon>PACMAD clade</taxon>
        <taxon>Arundinoideae</taxon>
        <taxon>Arundineae</taxon>
        <taxon>Arundo</taxon>
    </lineage>
</organism>
<reference evidence="2" key="2">
    <citation type="journal article" date="2015" name="Data Brief">
        <title>Shoot transcriptome of the giant reed, Arundo donax.</title>
        <authorList>
            <person name="Barrero R.A."/>
            <person name="Guerrero F.D."/>
            <person name="Moolhuijzen P."/>
            <person name="Goolsby J.A."/>
            <person name="Tidwell J."/>
            <person name="Bellgard S.E."/>
            <person name="Bellgard M.I."/>
        </authorList>
    </citation>
    <scope>NUCLEOTIDE SEQUENCE</scope>
    <source>
        <tissue evidence="2">Shoot tissue taken approximately 20 cm above the soil surface</tissue>
    </source>
</reference>
<name>A0A0A8ZWR2_ARUDO</name>
<evidence type="ECO:0000313" key="2">
    <source>
        <dbReference type="EMBL" id="JAD43276.1"/>
    </source>
</evidence>
<sequence>MRSSPPSSPLPPSPPPPTNPLTTPPPTNPLTILPPLTSSPHDAAATYLDPSRRRRGLPPTAMNQFPFSSPWRRTSSWRGGA</sequence>
<feature type="compositionally biased region" description="Low complexity" evidence="1">
    <location>
        <begin position="29"/>
        <end position="40"/>
    </location>
</feature>